<feature type="region of interest" description="Disordered" evidence="1">
    <location>
        <begin position="1"/>
        <end position="31"/>
    </location>
</feature>
<sequence>MRALGAHSGSTPPPPSPQPSPHQRRRGSLCRGRWLSRRAWAGLGEHGGRMRAVRKCGELEQHEGIVSPVSGKTWNTTSNGKIWNTTSNRSQEAKRAERASLSPRLKKNK</sequence>
<reference evidence="2 3" key="1">
    <citation type="submission" date="2017-03" db="EMBL/GenBank/DDBJ databases">
        <title>WGS assembly of Porphyra umbilicalis.</title>
        <authorList>
            <person name="Brawley S.H."/>
            <person name="Blouin N.A."/>
            <person name="Ficko-Blean E."/>
            <person name="Wheeler G.L."/>
            <person name="Lohr M."/>
            <person name="Goodson H.V."/>
            <person name="Jenkins J.W."/>
            <person name="Blaby-Haas C.E."/>
            <person name="Helliwell K.E."/>
            <person name="Chan C."/>
            <person name="Marriage T."/>
            <person name="Bhattacharya D."/>
            <person name="Klein A.S."/>
            <person name="Badis Y."/>
            <person name="Brodie J."/>
            <person name="Cao Y."/>
            <person name="Collen J."/>
            <person name="Dittami S.M."/>
            <person name="Gachon C.M."/>
            <person name="Green B.R."/>
            <person name="Karpowicz S."/>
            <person name="Kim J.W."/>
            <person name="Kudahl U."/>
            <person name="Lin S."/>
            <person name="Michel G."/>
            <person name="Mittag M."/>
            <person name="Olson B.J."/>
            <person name="Pangilinan J."/>
            <person name="Peng Y."/>
            <person name="Qiu H."/>
            <person name="Shu S."/>
            <person name="Singer J.T."/>
            <person name="Smith A.G."/>
            <person name="Sprecher B.N."/>
            <person name="Wagner V."/>
            <person name="Wang W."/>
            <person name="Wang Z.-Y."/>
            <person name="Yan J."/>
            <person name="Yarish C."/>
            <person name="Zoeuner-Riek S."/>
            <person name="Zhuang Y."/>
            <person name="Zou Y."/>
            <person name="Lindquist E.A."/>
            <person name="Grimwood J."/>
            <person name="Barry K."/>
            <person name="Rokhsar D.S."/>
            <person name="Schmutz J."/>
            <person name="Stiller J.W."/>
            <person name="Grossman A.R."/>
            <person name="Prochnik S.E."/>
        </authorList>
    </citation>
    <scope>NUCLEOTIDE SEQUENCE [LARGE SCALE GENOMIC DNA]</scope>
    <source>
        <strain evidence="2">4086291</strain>
    </source>
</reference>
<protein>
    <submittedName>
        <fullName evidence="2">Uncharacterized protein</fullName>
    </submittedName>
</protein>
<evidence type="ECO:0000313" key="3">
    <source>
        <dbReference type="Proteomes" id="UP000218209"/>
    </source>
</evidence>
<gene>
    <name evidence="2" type="ORF">BU14_0238s0010</name>
</gene>
<keyword evidence="3" id="KW-1185">Reference proteome</keyword>
<accession>A0A1X6P3J0</accession>
<evidence type="ECO:0000313" key="2">
    <source>
        <dbReference type="EMBL" id="OSX75387.1"/>
    </source>
</evidence>
<feature type="compositionally biased region" description="Pro residues" evidence="1">
    <location>
        <begin position="11"/>
        <end position="20"/>
    </location>
</feature>
<feature type="region of interest" description="Disordered" evidence="1">
    <location>
        <begin position="68"/>
        <end position="109"/>
    </location>
</feature>
<evidence type="ECO:0000256" key="1">
    <source>
        <dbReference type="SAM" id="MobiDB-lite"/>
    </source>
</evidence>
<organism evidence="2 3">
    <name type="scientific">Porphyra umbilicalis</name>
    <name type="common">Purple laver</name>
    <name type="synonym">Red alga</name>
    <dbReference type="NCBI Taxonomy" id="2786"/>
    <lineage>
        <taxon>Eukaryota</taxon>
        <taxon>Rhodophyta</taxon>
        <taxon>Bangiophyceae</taxon>
        <taxon>Bangiales</taxon>
        <taxon>Bangiaceae</taxon>
        <taxon>Porphyra</taxon>
    </lineage>
</organism>
<dbReference type="Proteomes" id="UP000218209">
    <property type="component" value="Unassembled WGS sequence"/>
</dbReference>
<proteinExistence type="predicted"/>
<feature type="compositionally biased region" description="Polar residues" evidence="1">
    <location>
        <begin position="70"/>
        <end position="90"/>
    </location>
</feature>
<dbReference type="EMBL" id="KV918905">
    <property type="protein sequence ID" value="OSX75387.1"/>
    <property type="molecule type" value="Genomic_DNA"/>
</dbReference>
<name>A0A1X6P3J0_PORUM</name>
<dbReference type="AlphaFoldDB" id="A0A1X6P3J0"/>